<dbReference type="PATRIC" id="fig|768706.3.peg.3531"/>
<evidence type="ECO:0000256" key="1">
    <source>
        <dbReference type="SAM" id="Phobius"/>
    </source>
</evidence>
<name>G7WGX8_DESOD</name>
<evidence type="ECO:0000313" key="2">
    <source>
        <dbReference type="EMBL" id="AET68992.1"/>
    </source>
</evidence>
<dbReference type="Proteomes" id="UP000006346">
    <property type="component" value="Chromosome"/>
</dbReference>
<feature type="transmembrane region" description="Helical" evidence="1">
    <location>
        <begin position="20"/>
        <end position="40"/>
    </location>
</feature>
<proteinExistence type="predicted"/>
<sequence length="42" mass="4665">MSLRTKISDLFIDNHGPELLLAASTIVIVVLMIQEVLAVFRP</sequence>
<dbReference type="EMBL" id="CP003108">
    <property type="protein sequence ID" value="AET68992.1"/>
    <property type="molecule type" value="Genomic_DNA"/>
</dbReference>
<keyword evidence="3" id="KW-1185">Reference proteome</keyword>
<gene>
    <name evidence="2" type="ordered locus">Desor_3505</name>
</gene>
<accession>G7WGX8</accession>
<dbReference type="HOGENOM" id="CLU_3250529_0_0_9"/>
<reference evidence="2 3" key="2">
    <citation type="journal article" date="2012" name="J. Bacteriol.">
        <title>Complete genome sequences of Desulfosporosinus orientis DSM765T, Desulfosporosinus youngiae DSM17734T, Desulfosporosinus meridiei DSM13257T, and Desulfosporosinus acidiphilus DSM22704T.</title>
        <authorList>
            <person name="Pester M."/>
            <person name="Brambilla E."/>
            <person name="Alazard D."/>
            <person name="Rattei T."/>
            <person name="Weinmaier T."/>
            <person name="Han J."/>
            <person name="Lucas S."/>
            <person name="Lapidus A."/>
            <person name="Cheng J.F."/>
            <person name="Goodwin L."/>
            <person name="Pitluck S."/>
            <person name="Peters L."/>
            <person name="Ovchinnikova G."/>
            <person name="Teshima H."/>
            <person name="Detter J.C."/>
            <person name="Han C.S."/>
            <person name="Tapia R."/>
            <person name="Land M.L."/>
            <person name="Hauser L."/>
            <person name="Kyrpides N.C."/>
            <person name="Ivanova N.N."/>
            <person name="Pagani I."/>
            <person name="Huntmann M."/>
            <person name="Wei C.L."/>
            <person name="Davenport K.W."/>
            <person name="Daligault H."/>
            <person name="Chain P.S."/>
            <person name="Chen A."/>
            <person name="Mavromatis K."/>
            <person name="Markowitz V."/>
            <person name="Szeto E."/>
            <person name="Mikhailova N."/>
            <person name="Pati A."/>
            <person name="Wagner M."/>
            <person name="Woyke T."/>
            <person name="Ollivier B."/>
            <person name="Klenk H.P."/>
            <person name="Spring S."/>
            <person name="Loy A."/>
        </authorList>
    </citation>
    <scope>NUCLEOTIDE SEQUENCE [LARGE SCALE GENOMIC DNA]</scope>
    <source>
        <strain evidence="3">ATCC 19365 / DSM 765 / NCIMB 8382 / VKM B-1628</strain>
    </source>
</reference>
<keyword evidence="1" id="KW-1133">Transmembrane helix</keyword>
<dbReference type="AlphaFoldDB" id="G7WGX8"/>
<keyword evidence="1" id="KW-0812">Transmembrane</keyword>
<dbReference type="RefSeq" id="WP_014185800.1">
    <property type="nucleotide sequence ID" value="NC_016584.1"/>
</dbReference>
<protein>
    <submittedName>
        <fullName evidence="2">Uncharacterized protein</fullName>
    </submittedName>
</protein>
<organism evidence="2 3">
    <name type="scientific">Desulfosporosinus orientis (strain ATCC 19365 / DSM 765 / NCIMB 8382 / VKM B-1628 / Singapore I)</name>
    <name type="common">Desulfotomaculum orientis</name>
    <dbReference type="NCBI Taxonomy" id="768706"/>
    <lineage>
        <taxon>Bacteria</taxon>
        <taxon>Bacillati</taxon>
        <taxon>Bacillota</taxon>
        <taxon>Clostridia</taxon>
        <taxon>Eubacteriales</taxon>
        <taxon>Desulfitobacteriaceae</taxon>
        <taxon>Desulfosporosinus</taxon>
    </lineage>
</organism>
<dbReference type="KEGG" id="dor:Desor_3505"/>
<keyword evidence="1" id="KW-0472">Membrane</keyword>
<reference evidence="3" key="1">
    <citation type="submission" date="2011-11" db="EMBL/GenBank/DDBJ databases">
        <title>Complete sequence of Desulfosporosinus orientis DSM 765.</title>
        <authorList>
            <person name="Lucas S."/>
            <person name="Han J."/>
            <person name="Lapidus A."/>
            <person name="Cheng J.-F."/>
            <person name="Goodwin L."/>
            <person name="Pitluck S."/>
            <person name="Peters L."/>
            <person name="Ovchinnikova G."/>
            <person name="Teshima H."/>
            <person name="Detter J.C."/>
            <person name="Han C."/>
            <person name="Tapia R."/>
            <person name="Land M."/>
            <person name="Hauser L."/>
            <person name="Kyrpides N."/>
            <person name="Ivanova N."/>
            <person name="Pagani I."/>
            <person name="Pester M."/>
            <person name="Spring S."/>
            <person name="Ollivier B."/>
            <person name="Rattei T."/>
            <person name="Klenk H.-P."/>
            <person name="Wagner M."/>
            <person name="Loy A."/>
            <person name="Woyke T."/>
        </authorList>
    </citation>
    <scope>NUCLEOTIDE SEQUENCE [LARGE SCALE GENOMIC DNA]</scope>
    <source>
        <strain evidence="3">ATCC 19365 / DSM 765 / NCIMB 8382 / VKM B-1628</strain>
    </source>
</reference>
<evidence type="ECO:0000313" key="3">
    <source>
        <dbReference type="Proteomes" id="UP000006346"/>
    </source>
</evidence>